<proteinExistence type="predicted"/>
<dbReference type="Proteomes" id="UP000178116">
    <property type="component" value="Unassembled WGS sequence"/>
</dbReference>
<gene>
    <name evidence="1" type="ORF">A3A10_03180</name>
</gene>
<organism evidence="1 2">
    <name type="scientific">Candidatus Tagabacteria bacterium RIFCSPLOWO2_01_FULL_42_9</name>
    <dbReference type="NCBI Taxonomy" id="1802296"/>
    <lineage>
        <taxon>Bacteria</taxon>
        <taxon>Candidatus Tagaibacteriota</taxon>
    </lineage>
</organism>
<dbReference type="EMBL" id="MHRA01000018">
    <property type="protein sequence ID" value="OHA15550.1"/>
    <property type="molecule type" value="Genomic_DNA"/>
</dbReference>
<sequence length="393" mass="44549">MIGIKTMTEVLEKIKSIIKDSKTFALLSKKNSEDCRLLAKEALKSALSKNNLEVILLAEEVNFQKKWGDLLSETKESLSPRKTSIRIPKNQYKIKELSYEDGNEFLSLLVTTENKELDKNAIILEPVLPKADAVFCFFEPSEIETLREFAKEIEFPPKEKIIFLAENGTTFAEKITHIIKAIFPAALSLQSVSTLLFASLITETNNFIRPVSQEVLRFGSEILSLGADKELVKKIINEEKTISSAQLLGRALARTQIDETFGASWTFLSQKDLEKTRNSNSSSQFFYNIVKNLRENIPSGPISLLFWQAPSENIRRNSDFLPERLETEFLTKQANQNVFALAAAEEEKILLPLAAVLGMKLQSKYFISGPFDNFSEAELRFRNAFKEIFSIKI</sequence>
<evidence type="ECO:0000313" key="1">
    <source>
        <dbReference type="EMBL" id="OHA15550.1"/>
    </source>
</evidence>
<dbReference type="InterPro" id="IPR038763">
    <property type="entry name" value="DHH_sf"/>
</dbReference>
<name>A0A1G2LV97_9BACT</name>
<dbReference type="SUPFAM" id="SSF64182">
    <property type="entry name" value="DHH phosphoesterases"/>
    <property type="match status" value="1"/>
</dbReference>
<comment type="caution">
    <text evidence="1">The sequence shown here is derived from an EMBL/GenBank/DDBJ whole genome shotgun (WGS) entry which is preliminary data.</text>
</comment>
<dbReference type="AlphaFoldDB" id="A0A1G2LV97"/>
<evidence type="ECO:0000313" key="2">
    <source>
        <dbReference type="Proteomes" id="UP000178116"/>
    </source>
</evidence>
<accession>A0A1G2LV97</accession>
<reference evidence="1 2" key="1">
    <citation type="journal article" date="2016" name="Nat. Commun.">
        <title>Thousands of microbial genomes shed light on interconnected biogeochemical processes in an aquifer system.</title>
        <authorList>
            <person name="Anantharaman K."/>
            <person name="Brown C.T."/>
            <person name="Hug L.A."/>
            <person name="Sharon I."/>
            <person name="Castelle C.J."/>
            <person name="Probst A.J."/>
            <person name="Thomas B.C."/>
            <person name="Singh A."/>
            <person name="Wilkins M.J."/>
            <person name="Karaoz U."/>
            <person name="Brodie E.L."/>
            <person name="Williams K.H."/>
            <person name="Hubbard S.S."/>
            <person name="Banfield J.F."/>
        </authorList>
    </citation>
    <scope>NUCLEOTIDE SEQUENCE [LARGE SCALE GENOMIC DNA]</scope>
</reference>
<protein>
    <submittedName>
        <fullName evidence="1">Uncharacterized protein</fullName>
    </submittedName>
</protein>